<sequence length="165" mass="19096">MAHFDAAYNLARWLARDEHDAEDVVQEACLRAYRFFGSFHGGNARAWLLAIVRNTYYTWLEKNRAQTLNVQYNEDTVAAVDYDMATTGDSVERLLHAEDTRRCVHRALEQIPAEFREVIVLRELEDLSYREIAEIADIPLGTVMSRLSRARKLLLHALQELDQES</sequence>
<evidence type="ECO:0000256" key="5">
    <source>
        <dbReference type="ARBA" id="ARBA00023163"/>
    </source>
</evidence>
<dbReference type="PANTHER" id="PTHR43133">
    <property type="entry name" value="RNA POLYMERASE ECF-TYPE SIGMA FACTO"/>
    <property type="match status" value="1"/>
</dbReference>
<gene>
    <name evidence="9" type="ORF">E4Q08_10985</name>
</gene>
<keyword evidence="3 6" id="KW-0731">Sigma factor</keyword>
<keyword evidence="4 6" id="KW-0238">DNA-binding</keyword>
<dbReference type="InterPro" id="IPR013324">
    <property type="entry name" value="RNA_pol_sigma_r3/r4-like"/>
</dbReference>
<evidence type="ECO:0000313" key="10">
    <source>
        <dbReference type="Proteomes" id="UP000886469"/>
    </source>
</evidence>
<evidence type="ECO:0000256" key="3">
    <source>
        <dbReference type="ARBA" id="ARBA00023082"/>
    </source>
</evidence>
<organism evidence="9 10">
    <name type="scientific">Candidatus Accumulibacter contiguus</name>
    <dbReference type="NCBI Taxonomy" id="2954381"/>
    <lineage>
        <taxon>Bacteria</taxon>
        <taxon>Pseudomonadati</taxon>
        <taxon>Pseudomonadota</taxon>
        <taxon>Betaproteobacteria</taxon>
        <taxon>Candidatus Accumulibacter</taxon>
    </lineage>
</organism>
<evidence type="ECO:0000259" key="7">
    <source>
        <dbReference type="Pfam" id="PF04542"/>
    </source>
</evidence>
<name>A0ABX1T7W5_9PROT</name>
<evidence type="ECO:0000256" key="2">
    <source>
        <dbReference type="ARBA" id="ARBA00023015"/>
    </source>
</evidence>
<evidence type="ECO:0000259" key="8">
    <source>
        <dbReference type="Pfam" id="PF08281"/>
    </source>
</evidence>
<reference evidence="9" key="1">
    <citation type="submission" date="2019-03" db="EMBL/GenBank/DDBJ databases">
        <title>Metabolic reconstructions from genomes of highly enriched 'Candidatus Accumulibacter' and 'Candidatus Competibacter' bioreactor populations.</title>
        <authorList>
            <person name="Annavajhala M.K."/>
            <person name="Welles L."/>
            <person name="Abbas B."/>
            <person name="Sorokin D."/>
            <person name="Park H."/>
            <person name="Van Loosdrecht M."/>
            <person name="Chandran K."/>
        </authorList>
    </citation>
    <scope>NUCLEOTIDE SEQUENCE</scope>
    <source>
        <strain evidence="9">SBR_L</strain>
    </source>
</reference>
<dbReference type="SUPFAM" id="SSF88659">
    <property type="entry name" value="Sigma3 and sigma4 domains of RNA polymerase sigma factors"/>
    <property type="match status" value="1"/>
</dbReference>
<evidence type="ECO:0000313" key="9">
    <source>
        <dbReference type="EMBL" id="NMQ05754.1"/>
    </source>
</evidence>
<protein>
    <recommendedName>
        <fullName evidence="6">RNA polymerase sigma factor</fullName>
    </recommendedName>
</protein>
<dbReference type="InterPro" id="IPR013249">
    <property type="entry name" value="RNA_pol_sigma70_r4_t2"/>
</dbReference>
<dbReference type="InterPro" id="IPR039425">
    <property type="entry name" value="RNA_pol_sigma-70-like"/>
</dbReference>
<evidence type="ECO:0000256" key="6">
    <source>
        <dbReference type="RuleBase" id="RU000716"/>
    </source>
</evidence>
<feature type="domain" description="RNA polymerase sigma factor 70 region 4 type 2" evidence="8">
    <location>
        <begin position="101"/>
        <end position="154"/>
    </location>
</feature>
<proteinExistence type="inferred from homology"/>
<evidence type="ECO:0000256" key="1">
    <source>
        <dbReference type="ARBA" id="ARBA00010641"/>
    </source>
</evidence>
<keyword evidence="5 6" id="KW-0804">Transcription</keyword>
<dbReference type="InterPro" id="IPR000838">
    <property type="entry name" value="RNA_pol_sigma70_ECF_CS"/>
</dbReference>
<dbReference type="InterPro" id="IPR036388">
    <property type="entry name" value="WH-like_DNA-bd_sf"/>
</dbReference>
<dbReference type="Pfam" id="PF04542">
    <property type="entry name" value="Sigma70_r2"/>
    <property type="match status" value="1"/>
</dbReference>
<evidence type="ECO:0000256" key="4">
    <source>
        <dbReference type="ARBA" id="ARBA00023125"/>
    </source>
</evidence>
<dbReference type="Pfam" id="PF08281">
    <property type="entry name" value="Sigma70_r4_2"/>
    <property type="match status" value="1"/>
</dbReference>
<dbReference type="Gene3D" id="1.10.1740.10">
    <property type="match status" value="1"/>
</dbReference>
<keyword evidence="2 6" id="KW-0805">Transcription regulation</keyword>
<comment type="caution">
    <text evidence="9">The sequence shown here is derived from an EMBL/GenBank/DDBJ whole genome shotgun (WGS) entry which is preliminary data.</text>
</comment>
<dbReference type="SUPFAM" id="SSF88946">
    <property type="entry name" value="Sigma2 domain of RNA polymerase sigma factors"/>
    <property type="match status" value="1"/>
</dbReference>
<accession>A0ABX1T7W5</accession>
<feature type="domain" description="RNA polymerase sigma-70 region 2" evidence="7">
    <location>
        <begin position="3"/>
        <end position="64"/>
    </location>
</feature>
<dbReference type="NCBIfam" id="TIGR02937">
    <property type="entry name" value="sigma70-ECF"/>
    <property type="match status" value="1"/>
</dbReference>
<dbReference type="Proteomes" id="UP000886469">
    <property type="component" value="Unassembled WGS sequence"/>
</dbReference>
<keyword evidence="10" id="KW-1185">Reference proteome</keyword>
<dbReference type="InterPro" id="IPR014284">
    <property type="entry name" value="RNA_pol_sigma-70_dom"/>
</dbReference>
<dbReference type="Gene3D" id="1.10.10.10">
    <property type="entry name" value="Winged helix-like DNA-binding domain superfamily/Winged helix DNA-binding domain"/>
    <property type="match status" value="1"/>
</dbReference>
<comment type="similarity">
    <text evidence="1 6">Belongs to the sigma-70 factor family. ECF subfamily.</text>
</comment>
<dbReference type="RefSeq" id="WP_169070422.1">
    <property type="nucleotide sequence ID" value="NZ_JAZKUC010000001.1"/>
</dbReference>
<dbReference type="CDD" id="cd06171">
    <property type="entry name" value="Sigma70_r4"/>
    <property type="match status" value="1"/>
</dbReference>
<dbReference type="InterPro" id="IPR007627">
    <property type="entry name" value="RNA_pol_sigma70_r2"/>
</dbReference>
<dbReference type="PANTHER" id="PTHR43133:SF51">
    <property type="entry name" value="RNA POLYMERASE SIGMA FACTOR"/>
    <property type="match status" value="1"/>
</dbReference>
<dbReference type="PROSITE" id="PS01063">
    <property type="entry name" value="SIGMA70_ECF"/>
    <property type="match status" value="1"/>
</dbReference>
<dbReference type="InterPro" id="IPR013325">
    <property type="entry name" value="RNA_pol_sigma_r2"/>
</dbReference>
<dbReference type="EMBL" id="SPMX01000026">
    <property type="protein sequence ID" value="NMQ05754.1"/>
    <property type="molecule type" value="Genomic_DNA"/>
</dbReference>